<dbReference type="PROSITE" id="PS50043">
    <property type="entry name" value="HTH_LUXR_2"/>
    <property type="match status" value="1"/>
</dbReference>
<keyword evidence="2" id="KW-0238">DNA-binding</keyword>
<dbReference type="EMBL" id="AUND01000006">
    <property type="protein sequence ID" value="KEO54950.1"/>
    <property type="molecule type" value="Genomic_DNA"/>
</dbReference>
<proteinExistence type="predicted"/>
<dbReference type="OrthoDB" id="7826109at2"/>
<accession>A0A074JGB3</accession>
<dbReference type="Pfam" id="PF00196">
    <property type="entry name" value="GerE"/>
    <property type="match status" value="1"/>
</dbReference>
<name>A0A074JGB3_9RHOB</name>
<dbReference type="Gene3D" id="1.10.10.10">
    <property type="entry name" value="Winged helix-like DNA-binding domain superfamily/Winged helix DNA-binding domain"/>
    <property type="match status" value="1"/>
</dbReference>
<dbReference type="GO" id="GO:0006355">
    <property type="term" value="P:regulation of DNA-templated transcription"/>
    <property type="evidence" value="ECO:0007669"/>
    <property type="project" value="InterPro"/>
</dbReference>
<keyword evidence="1" id="KW-0805">Transcription regulation</keyword>
<keyword evidence="6" id="KW-1185">Reference proteome</keyword>
<dbReference type="InterPro" id="IPR036693">
    <property type="entry name" value="TF_LuxR_autoind-bd_dom_sf"/>
</dbReference>
<comment type="caution">
    <text evidence="5">The sequence shown here is derived from an EMBL/GenBank/DDBJ whole genome shotgun (WGS) entry which is preliminary data.</text>
</comment>
<reference evidence="5 6" key="1">
    <citation type="submission" date="2013-07" db="EMBL/GenBank/DDBJ databases">
        <title>Thioclava pacifica DSM 10166 Genome Sequencing.</title>
        <authorList>
            <person name="Lai Q."/>
            <person name="Shao Z."/>
        </authorList>
    </citation>
    <scope>NUCLEOTIDE SEQUENCE [LARGE SCALE GENOMIC DNA]</scope>
    <source>
        <strain evidence="5 6">DSM 10166</strain>
    </source>
</reference>
<dbReference type="GO" id="GO:0003677">
    <property type="term" value="F:DNA binding"/>
    <property type="evidence" value="ECO:0007669"/>
    <property type="project" value="UniProtKB-KW"/>
</dbReference>
<dbReference type="AlphaFoldDB" id="A0A074JGB3"/>
<dbReference type="PANTHER" id="PTHR44688:SF25">
    <property type="entry name" value="HTH LUXR-TYPE DOMAIN-CONTAINING PROTEIN"/>
    <property type="match status" value="1"/>
</dbReference>
<dbReference type="InterPro" id="IPR000792">
    <property type="entry name" value="Tscrpt_reg_LuxR_C"/>
</dbReference>
<evidence type="ECO:0000256" key="3">
    <source>
        <dbReference type="ARBA" id="ARBA00023163"/>
    </source>
</evidence>
<keyword evidence="3" id="KW-0804">Transcription</keyword>
<evidence type="ECO:0000259" key="4">
    <source>
        <dbReference type="PROSITE" id="PS50043"/>
    </source>
</evidence>
<dbReference type="eggNOG" id="COG2197">
    <property type="taxonomic scope" value="Bacteria"/>
</dbReference>
<dbReference type="InterPro" id="IPR016032">
    <property type="entry name" value="Sig_transdc_resp-reg_C-effctor"/>
</dbReference>
<dbReference type="InterPro" id="IPR005143">
    <property type="entry name" value="TF_LuxR_autoind-bd_dom"/>
</dbReference>
<dbReference type="InterPro" id="IPR036388">
    <property type="entry name" value="WH-like_DNA-bd_sf"/>
</dbReference>
<dbReference type="RefSeq" id="WP_038074446.1">
    <property type="nucleotide sequence ID" value="NZ_AUND01000006.1"/>
</dbReference>
<dbReference type="SUPFAM" id="SSF46894">
    <property type="entry name" value="C-terminal effector domain of the bipartite response regulators"/>
    <property type="match status" value="1"/>
</dbReference>
<organism evidence="5 6">
    <name type="scientific">Thioclava pacifica DSM 10166</name>
    <dbReference type="NCBI Taxonomy" id="1353537"/>
    <lineage>
        <taxon>Bacteria</taxon>
        <taxon>Pseudomonadati</taxon>
        <taxon>Pseudomonadota</taxon>
        <taxon>Alphaproteobacteria</taxon>
        <taxon>Rhodobacterales</taxon>
        <taxon>Paracoccaceae</taxon>
        <taxon>Thioclava</taxon>
    </lineage>
</organism>
<dbReference type="STRING" id="1353537.TP2_17020"/>
<dbReference type="Proteomes" id="UP000027432">
    <property type="component" value="Unassembled WGS sequence"/>
</dbReference>
<dbReference type="Pfam" id="PF03472">
    <property type="entry name" value="Autoind_bind"/>
    <property type="match status" value="1"/>
</dbReference>
<dbReference type="SMART" id="SM00421">
    <property type="entry name" value="HTH_LUXR"/>
    <property type="match status" value="1"/>
</dbReference>
<protein>
    <recommendedName>
        <fullName evidence="4">HTH luxR-type domain-containing protein</fullName>
    </recommendedName>
</protein>
<evidence type="ECO:0000256" key="1">
    <source>
        <dbReference type="ARBA" id="ARBA00023015"/>
    </source>
</evidence>
<gene>
    <name evidence="5" type="ORF">TP2_17020</name>
</gene>
<sequence>MKPSECKTLFSELAPAGFYVAIRVGFYSPELEMNHFSPEWIDHYTRVGGALSDPLLQWARDNAGHAHWRDIALALKSQVLNDYARFGLGHSCVVSVLGSRENPKRSVGIFARRERDFNASELAEFEAILKNLHEDSGRCLTEPQLEALRLYAKGFLYKEIAHELDISQGAVKLRLRNGADRLDARSVREAAHIAASRGLL</sequence>
<evidence type="ECO:0000256" key="2">
    <source>
        <dbReference type="ARBA" id="ARBA00023125"/>
    </source>
</evidence>
<dbReference type="Gene3D" id="3.30.450.80">
    <property type="entry name" value="Transcription factor LuxR-like, autoinducer-binding domain"/>
    <property type="match status" value="1"/>
</dbReference>
<evidence type="ECO:0000313" key="5">
    <source>
        <dbReference type="EMBL" id="KEO54950.1"/>
    </source>
</evidence>
<evidence type="ECO:0000313" key="6">
    <source>
        <dbReference type="Proteomes" id="UP000027432"/>
    </source>
</evidence>
<dbReference type="PANTHER" id="PTHR44688">
    <property type="entry name" value="DNA-BINDING TRANSCRIPTIONAL ACTIVATOR DEVR_DOSR"/>
    <property type="match status" value="1"/>
</dbReference>
<dbReference type="SUPFAM" id="SSF75516">
    <property type="entry name" value="Pheromone-binding domain of LuxR-like quorum-sensing transcription factors"/>
    <property type="match status" value="1"/>
</dbReference>
<feature type="domain" description="HTH luxR-type" evidence="4">
    <location>
        <begin position="133"/>
        <end position="198"/>
    </location>
</feature>